<accession>A0ABT9N9Q4</accession>
<dbReference type="Pfam" id="PF13191">
    <property type="entry name" value="AAA_16"/>
    <property type="match status" value="1"/>
</dbReference>
<gene>
    <name evidence="2" type="ORF">J2S49_000528</name>
</gene>
<evidence type="ECO:0000313" key="3">
    <source>
        <dbReference type="Proteomes" id="UP001235966"/>
    </source>
</evidence>
<keyword evidence="2" id="KW-0547">Nucleotide-binding</keyword>
<feature type="domain" description="Orc1-like AAA ATPase" evidence="1">
    <location>
        <begin position="17"/>
        <end position="167"/>
    </location>
</feature>
<dbReference type="InterPro" id="IPR041664">
    <property type="entry name" value="AAA_16"/>
</dbReference>
<evidence type="ECO:0000259" key="1">
    <source>
        <dbReference type="Pfam" id="PF13191"/>
    </source>
</evidence>
<reference evidence="2 3" key="1">
    <citation type="submission" date="2023-07" db="EMBL/GenBank/DDBJ databases">
        <title>Sequencing the genomes of 1000 actinobacteria strains.</title>
        <authorList>
            <person name="Klenk H.-P."/>
        </authorList>
    </citation>
    <scope>NUCLEOTIDE SEQUENCE [LARGE SCALE GENOMIC DNA]</scope>
    <source>
        <strain evidence="2 3">DSM 102162</strain>
    </source>
</reference>
<dbReference type="EMBL" id="JAUSQW010000001">
    <property type="protein sequence ID" value="MDP9800452.1"/>
    <property type="molecule type" value="Genomic_DNA"/>
</dbReference>
<proteinExistence type="predicted"/>
<comment type="caution">
    <text evidence="2">The sequence shown here is derived from an EMBL/GenBank/DDBJ whole genome shotgun (WGS) entry which is preliminary data.</text>
</comment>
<sequence length="388" mass="42521">MVINPFKPTLGATPPALVGREAVLDEFRFALRNGPGTHERVSVVTGPRGIGKTTLLNAVEDLAAEEGWVFFSETATTGFVNRLIAQAMKELAGFSSSRRVSGAGVQVMGTGVNVQFESQPGMAQLELRSVLTELLDHIDERDKKFGQHTGLLITLDELHHLQRKEVIDLATAVQHLVRENRNISLVMAGIPSSVVPLLANEDGNNPITFLRRANRVVLGIVSDSYVRVGLEKPVTDAGYRWEGPALDSAVNACAGYPFLIQLVGQYSFANASDGVVTASSAESGIETARRKIGQLVHEPALADLSDTDRTFLIAMSQDDGPSAIRDIAERLHVSPQYANTYRKRLIEAEMIESTERGFVDFTLPYIREYLREHYAQHVFFDTDGESDA</sequence>
<keyword evidence="2" id="KW-0067">ATP-binding</keyword>
<dbReference type="SUPFAM" id="SSF52540">
    <property type="entry name" value="P-loop containing nucleoside triphosphate hydrolases"/>
    <property type="match status" value="1"/>
</dbReference>
<dbReference type="Proteomes" id="UP001235966">
    <property type="component" value="Unassembled WGS sequence"/>
</dbReference>
<keyword evidence="3" id="KW-1185">Reference proteome</keyword>
<evidence type="ECO:0000313" key="2">
    <source>
        <dbReference type="EMBL" id="MDP9800452.1"/>
    </source>
</evidence>
<protein>
    <submittedName>
        <fullName evidence="2">Energy-coupling factor transporter ATP-binding protein EcfA2</fullName>
    </submittedName>
</protein>
<organism evidence="2 3">
    <name type="scientific">Arcanobacterium wilhelmae</name>
    <dbReference type="NCBI Taxonomy" id="1803177"/>
    <lineage>
        <taxon>Bacteria</taxon>
        <taxon>Bacillati</taxon>
        <taxon>Actinomycetota</taxon>
        <taxon>Actinomycetes</taxon>
        <taxon>Actinomycetales</taxon>
        <taxon>Actinomycetaceae</taxon>
        <taxon>Arcanobacterium</taxon>
    </lineage>
</organism>
<dbReference type="RefSeq" id="WP_307014186.1">
    <property type="nucleotide sequence ID" value="NZ_JAUSQW010000001.1"/>
</dbReference>
<dbReference type="PANTHER" id="PTHR34301:SF8">
    <property type="entry name" value="ATPASE DOMAIN-CONTAINING PROTEIN"/>
    <property type="match status" value="1"/>
</dbReference>
<dbReference type="GO" id="GO:0005524">
    <property type="term" value="F:ATP binding"/>
    <property type="evidence" value="ECO:0007669"/>
    <property type="project" value="UniProtKB-KW"/>
</dbReference>
<dbReference type="InterPro" id="IPR027417">
    <property type="entry name" value="P-loop_NTPase"/>
</dbReference>
<dbReference type="Gene3D" id="3.40.50.300">
    <property type="entry name" value="P-loop containing nucleotide triphosphate hydrolases"/>
    <property type="match status" value="1"/>
</dbReference>
<dbReference type="Pfam" id="PF13412">
    <property type="entry name" value="HTH_24"/>
    <property type="match status" value="1"/>
</dbReference>
<name>A0ABT9N9Q4_9ACTO</name>
<dbReference type="PANTHER" id="PTHR34301">
    <property type="entry name" value="DNA-BINDING PROTEIN-RELATED"/>
    <property type="match status" value="1"/>
</dbReference>